<feature type="domain" description="Cation/H+ exchanger transmembrane" evidence="16">
    <location>
        <begin position="54"/>
        <end position="429"/>
    </location>
</feature>
<feature type="transmembrane region" description="Helical" evidence="15">
    <location>
        <begin position="165"/>
        <end position="187"/>
    </location>
</feature>
<proteinExistence type="inferred from homology"/>
<evidence type="ECO:0000256" key="15">
    <source>
        <dbReference type="SAM" id="Phobius"/>
    </source>
</evidence>
<keyword evidence="10 15" id="KW-1133">Transmembrane helix</keyword>
<dbReference type="GO" id="GO:0012505">
    <property type="term" value="C:endomembrane system"/>
    <property type="evidence" value="ECO:0000318"/>
    <property type="project" value="GO_Central"/>
</dbReference>
<dbReference type="Pfam" id="PF23256">
    <property type="entry name" value="CHX17_2nd"/>
    <property type="match status" value="1"/>
</dbReference>
<keyword evidence="12 15" id="KW-0472">Membrane</keyword>
<evidence type="ECO:0000256" key="8">
    <source>
        <dbReference type="ARBA" id="ARBA00022946"/>
    </source>
</evidence>
<evidence type="ECO:0000259" key="17">
    <source>
        <dbReference type="Pfam" id="PF23256"/>
    </source>
</evidence>
<feature type="transmembrane region" description="Helical" evidence="15">
    <location>
        <begin position="411"/>
        <end position="433"/>
    </location>
</feature>
<keyword evidence="20" id="KW-1185">Reference proteome</keyword>
<keyword evidence="7 15" id="KW-0812">Transmembrane</keyword>
<feature type="transmembrane region" description="Helical" evidence="15">
    <location>
        <begin position="379"/>
        <end position="399"/>
    </location>
</feature>
<evidence type="ECO:0000259" key="16">
    <source>
        <dbReference type="Pfam" id="PF00999"/>
    </source>
</evidence>
<accession>A0A8I6XHN0</accession>
<evidence type="ECO:0000256" key="2">
    <source>
        <dbReference type="ARBA" id="ARBA00004119"/>
    </source>
</evidence>
<dbReference type="InterPro" id="IPR038770">
    <property type="entry name" value="Na+/solute_symporter_sf"/>
</dbReference>
<dbReference type="OrthoDB" id="2687058at2759"/>
<keyword evidence="11" id="KW-0406">Ion transport</keyword>
<feature type="transmembrane region" description="Helical" evidence="15">
    <location>
        <begin position="35"/>
        <end position="54"/>
    </location>
</feature>
<feature type="transmembrane region" description="Helical" evidence="15">
    <location>
        <begin position="199"/>
        <end position="222"/>
    </location>
</feature>
<reference evidence="19" key="3">
    <citation type="submission" date="2022-01" db="UniProtKB">
        <authorList>
            <consortium name="EnsemblPlants"/>
        </authorList>
    </citation>
    <scope>IDENTIFICATION</scope>
    <source>
        <strain evidence="19">subsp. vulgare</strain>
    </source>
</reference>
<evidence type="ECO:0000256" key="12">
    <source>
        <dbReference type="ARBA" id="ARBA00023136"/>
    </source>
</evidence>
<comment type="similarity">
    <text evidence="13">Belongs to the monovalent cation:proton antiporter 2 (CPA2) transporter (TC 2.A.37) family. CHX (TC 2.A.37.4) subfamily.</text>
</comment>
<feature type="transmembrane region" description="Helical" evidence="15">
    <location>
        <begin position="347"/>
        <end position="367"/>
    </location>
</feature>
<reference evidence="20" key="1">
    <citation type="journal article" date="2012" name="Nature">
        <title>A physical, genetic and functional sequence assembly of the barley genome.</title>
        <authorList>
            <consortium name="The International Barley Genome Sequencing Consortium"/>
            <person name="Mayer K.F."/>
            <person name="Waugh R."/>
            <person name="Brown J.W."/>
            <person name="Schulman A."/>
            <person name="Langridge P."/>
            <person name="Platzer M."/>
            <person name="Fincher G.B."/>
            <person name="Muehlbauer G.J."/>
            <person name="Sato K."/>
            <person name="Close T.J."/>
            <person name="Wise R.P."/>
            <person name="Stein N."/>
        </authorList>
    </citation>
    <scope>NUCLEOTIDE SEQUENCE [LARGE SCALE GENOMIC DNA]</scope>
    <source>
        <strain evidence="20">cv. Morex</strain>
    </source>
</reference>
<dbReference type="Pfam" id="PF00999">
    <property type="entry name" value="Na_H_Exchanger"/>
    <property type="match status" value="1"/>
</dbReference>
<keyword evidence="4" id="KW-0813">Transport</keyword>
<evidence type="ECO:0000259" key="18">
    <source>
        <dbReference type="Pfam" id="PF23259"/>
    </source>
</evidence>
<dbReference type="AlphaFoldDB" id="A0A8I6XHN0"/>
<dbReference type="SMR" id="A0A8I6XHN0"/>
<feature type="transmembrane region" description="Helical" evidence="15">
    <location>
        <begin position="228"/>
        <end position="248"/>
    </location>
</feature>
<evidence type="ECO:0000256" key="7">
    <source>
        <dbReference type="ARBA" id="ARBA00022692"/>
    </source>
</evidence>
<evidence type="ECO:0000256" key="9">
    <source>
        <dbReference type="ARBA" id="ARBA00022958"/>
    </source>
</evidence>
<feature type="transmembrane region" description="Helical" evidence="15">
    <location>
        <begin position="66"/>
        <end position="82"/>
    </location>
</feature>
<dbReference type="EnsemblPlants" id="HORVU.MOREX.r3.5HG0426750.1">
    <property type="protein sequence ID" value="HORVU.MOREX.r3.5HG0426750.1"/>
    <property type="gene ID" value="HORVU.MOREX.r3.5HG0426750"/>
</dbReference>
<feature type="region of interest" description="Disordered" evidence="14">
    <location>
        <begin position="768"/>
        <end position="814"/>
    </location>
</feature>
<feature type="transmembrane region" description="Helical" evidence="15">
    <location>
        <begin position="102"/>
        <end position="119"/>
    </location>
</feature>
<evidence type="ECO:0000313" key="20">
    <source>
        <dbReference type="Proteomes" id="UP000011116"/>
    </source>
</evidence>
<feature type="compositionally biased region" description="Low complexity" evidence="14">
    <location>
        <begin position="794"/>
        <end position="805"/>
    </location>
</feature>
<reference evidence="19" key="2">
    <citation type="submission" date="2020-10" db="EMBL/GenBank/DDBJ databases">
        <authorList>
            <person name="Scholz U."/>
            <person name="Mascher M."/>
            <person name="Fiebig A."/>
        </authorList>
    </citation>
    <scope>NUCLEOTIDE SEQUENCE [LARGE SCALE GENOMIC DNA]</scope>
    <source>
        <strain evidence="19">cv. Morex</strain>
    </source>
</reference>
<evidence type="ECO:0000256" key="3">
    <source>
        <dbReference type="ARBA" id="ARBA00004141"/>
    </source>
</evidence>
<evidence type="ECO:0000256" key="6">
    <source>
        <dbReference type="ARBA" id="ARBA00022538"/>
    </source>
</evidence>
<dbReference type="FunFam" id="1.20.1530.20:FF:000003">
    <property type="entry name" value="Cation/H(+) antiporter 15"/>
    <property type="match status" value="1"/>
</dbReference>
<dbReference type="GeneID" id="123398798"/>
<feature type="transmembrane region" description="Helical" evidence="15">
    <location>
        <begin position="131"/>
        <end position="153"/>
    </location>
</feature>
<dbReference type="Proteomes" id="UP000011116">
    <property type="component" value="Chromosome 5H"/>
</dbReference>
<dbReference type="GO" id="GO:0016020">
    <property type="term" value="C:membrane"/>
    <property type="evidence" value="ECO:0007669"/>
    <property type="project" value="UniProtKB-SubCell"/>
</dbReference>
<keyword evidence="6" id="KW-0633">Potassium transport</keyword>
<evidence type="ECO:0000256" key="5">
    <source>
        <dbReference type="ARBA" id="ARBA00022449"/>
    </source>
</evidence>
<dbReference type="InterPro" id="IPR057291">
    <property type="entry name" value="CHX17_2nd"/>
</dbReference>
<dbReference type="Gene3D" id="1.20.1530.20">
    <property type="match status" value="1"/>
</dbReference>
<dbReference type="Gramene" id="HORVU.MOREX.r2.5HG0354550.1">
    <property type="protein sequence ID" value="HORVU.MOREX.r2.5HG0354550.1"/>
    <property type="gene ID" value="HORVU.MOREX.r2.5HG0354550"/>
</dbReference>
<evidence type="ECO:0000256" key="1">
    <source>
        <dbReference type="ARBA" id="ARBA00003198"/>
    </source>
</evidence>
<dbReference type="GO" id="GO:0015297">
    <property type="term" value="F:antiporter activity"/>
    <property type="evidence" value="ECO:0007669"/>
    <property type="project" value="UniProtKB-KW"/>
</dbReference>
<protein>
    <recommendedName>
        <fullName evidence="21">Cation/H+ exchanger domain-containing protein</fullName>
    </recommendedName>
</protein>
<evidence type="ECO:0000256" key="4">
    <source>
        <dbReference type="ARBA" id="ARBA00022448"/>
    </source>
</evidence>
<evidence type="ECO:0000256" key="10">
    <source>
        <dbReference type="ARBA" id="ARBA00022989"/>
    </source>
</evidence>
<dbReference type="InterPro" id="IPR050794">
    <property type="entry name" value="CPA2_transporter"/>
</dbReference>
<dbReference type="GO" id="GO:0098662">
    <property type="term" value="P:inorganic cation transmembrane transport"/>
    <property type="evidence" value="ECO:0000318"/>
    <property type="project" value="GO_Central"/>
</dbReference>
<dbReference type="InterPro" id="IPR006153">
    <property type="entry name" value="Cation/H_exchanger_TM"/>
</dbReference>
<dbReference type="GO" id="GO:1902600">
    <property type="term" value="P:proton transmembrane transport"/>
    <property type="evidence" value="ECO:0007669"/>
    <property type="project" value="InterPro"/>
</dbReference>
<evidence type="ECO:0000256" key="14">
    <source>
        <dbReference type="SAM" id="MobiDB-lite"/>
    </source>
</evidence>
<dbReference type="InterPro" id="IPR057290">
    <property type="entry name" value="CHX17_C"/>
</dbReference>
<sequence>MAGHAAAATAAGGTCPAPMQATSHGAFQGDNPLDYALPLAILQICLVVVVTRGLAYLLRPLRQPRVIAEIIGGVLLGPSALGRSSKFLHAVFPDKSLPVLDTLANLGLLFFLFLVGLELDIAAIRRTGKKALAIALAGISLPFALGIGTSFAFRATIVKGAPQAPFLVFMGVALSITAFPVLARILAELKLLTTDIGRMAMSAAAVNDVAAWILLALAVALSGDGSPIISLWVLLTATGFVLAVCLLLRPLLAWMAHRSPEGEPVKEVYICATLAIVLAAGFVTDVIGIHALFGAFMVGIVVPKDGPFAGVLIEKVEDLISGLFLPLYFVSSGLKTDVATIRGAKSWGLLVLVILNACLGKIGGTVLASMVVKIPVREAVTLGFLMNTKGLVELIVLNIGRDRKVLNDESFAIMVLMALFTTFITTPIVMAIYKPARPSVPYKRRTVEGAPADADSELRVLACFHSNHNIPTLLNLVESSRGTGRQHRLAMYAMHLVELSERSSAISMVHRTRRNAMPFFNSGDKTEQMVVAFETFQQLSSVRVKPMTAISDLETIHRDVIDSAAGKRAAIVIMPYHKLLQHDGSFHSLGSQYHAVNKRVLRGAPCSVAILVDRGLGGHSQVAAKNVEFSVAMLFFGGADDREALAYATRMSEHPGVAVTVTRFRPSRPPSDDAADEAAIEAFKGKVEGLKDGSAMYEDVEASGKEEVVQAINSLSKSNMFVVGRMPPTEPLVERPEELGPVGSYLASSEFKTSASVLVIKRYDPATNPASKRFDPKARPPVATDVEDEEMGGASASATASVVPVPWTPQNDLA</sequence>
<feature type="domain" description="Cation/H(+) antiporter C-terminal" evidence="18">
    <location>
        <begin position="629"/>
        <end position="763"/>
    </location>
</feature>
<dbReference type="RefSeq" id="XP_044949187.1">
    <property type="nucleotide sequence ID" value="XM_045093252.1"/>
</dbReference>
<feature type="domain" description="Cation/H(+) antiporter central" evidence="17">
    <location>
        <begin position="487"/>
        <end position="626"/>
    </location>
</feature>
<evidence type="ECO:0000256" key="13">
    <source>
        <dbReference type="ARBA" id="ARBA00038341"/>
    </source>
</evidence>
<evidence type="ECO:0008006" key="21">
    <source>
        <dbReference type="Google" id="ProtNLM"/>
    </source>
</evidence>
<evidence type="ECO:0000313" key="19">
    <source>
        <dbReference type="EnsemblPlants" id="HORVU.MOREX.r3.5HG0426750.1"/>
    </source>
</evidence>
<organism evidence="19 20">
    <name type="scientific">Hordeum vulgare subsp. vulgare</name>
    <name type="common">Domesticated barley</name>
    <dbReference type="NCBI Taxonomy" id="112509"/>
    <lineage>
        <taxon>Eukaryota</taxon>
        <taxon>Viridiplantae</taxon>
        <taxon>Streptophyta</taxon>
        <taxon>Embryophyta</taxon>
        <taxon>Tracheophyta</taxon>
        <taxon>Spermatophyta</taxon>
        <taxon>Magnoliopsida</taxon>
        <taxon>Liliopsida</taxon>
        <taxon>Poales</taxon>
        <taxon>Poaceae</taxon>
        <taxon>BOP clade</taxon>
        <taxon>Pooideae</taxon>
        <taxon>Triticodae</taxon>
        <taxon>Triticeae</taxon>
        <taxon>Hordeinae</taxon>
        <taxon>Hordeum</taxon>
    </lineage>
</organism>
<comment type="subcellular location">
    <subcellularLocation>
        <location evidence="3">Membrane</location>
        <topology evidence="3">Multi-pass membrane protein</topology>
    </subcellularLocation>
    <subcellularLocation>
        <location evidence="2">Plastid</location>
        <location evidence="2">Chloroplast envelope</location>
    </subcellularLocation>
</comment>
<dbReference type="GO" id="GO:0009941">
    <property type="term" value="C:chloroplast envelope"/>
    <property type="evidence" value="ECO:0007669"/>
    <property type="project" value="UniProtKB-SubCell"/>
</dbReference>
<feature type="transmembrane region" description="Helical" evidence="15">
    <location>
        <begin position="319"/>
        <end position="335"/>
    </location>
</feature>
<dbReference type="Pfam" id="PF23259">
    <property type="entry name" value="CHX17_C"/>
    <property type="match status" value="1"/>
</dbReference>
<gene>
    <name evidence="19" type="primary">LOC123398798</name>
</gene>
<dbReference type="PANTHER" id="PTHR32468">
    <property type="entry name" value="CATION/H + ANTIPORTER"/>
    <property type="match status" value="1"/>
</dbReference>
<feature type="transmembrane region" description="Helical" evidence="15">
    <location>
        <begin position="268"/>
        <end position="299"/>
    </location>
</feature>
<dbReference type="KEGG" id="hvg:123398798"/>
<keyword evidence="5" id="KW-0050">Antiport</keyword>
<name>A0A8I6XHN0_HORVV</name>
<keyword evidence="8" id="KW-0809">Transit peptide</keyword>
<evidence type="ECO:0000256" key="11">
    <source>
        <dbReference type="ARBA" id="ARBA00023065"/>
    </source>
</evidence>
<comment type="function">
    <text evidence="1">May function as sodium-coupled metabolite transporter across the chloroplast envelope.</text>
</comment>
<dbReference type="GO" id="GO:0006885">
    <property type="term" value="P:regulation of pH"/>
    <property type="evidence" value="ECO:0000318"/>
    <property type="project" value="GO_Central"/>
</dbReference>
<dbReference type="PANTHER" id="PTHR32468:SF100">
    <property type="entry name" value="OS12G0616500 PROTEIN"/>
    <property type="match status" value="1"/>
</dbReference>
<dbReference type="Gramene" id="HORVU.MOREX.r3.5HG0426750.1">
    <property type="protein sequence ID" value="HORVU.MOREX.r3.5HG0426750.1"/>
    <property type="gene ID" value="HORVU.MOREX.r3.5HG0426750"/>
</dbReference>
<keyword evidence="9" id="KW-0630">Potassium</keyword>
<dbReference type="GO" id="GO:0006813">
    <property type="term" value="P:potassium ion transport"/>
    <property type="evidence" value="ECO:0007669"/>
    <property type="project" value="UniProtKB-KW"/>
</dbReference>